<protein>
    <submittedName>
        <fullName evidence="1">Uncharacterized protein</fullName>
    </submittedName>
</protein>
<proteinExistence type="predicted"/>
<dbReference type="EMBL" id="KY684083">
    <property type="protein sequence ID" value="ARF07963.1"/>
    <property type="molecule type" value="Genomic_DNA"/>
</dbReference>
<evidence type="ECO:0000313" key="1">
    <source>
        <dbReference type="EMBL" id="ARF07963.1"/>
    </source>
</evidence>
<name>A0A1V0S8D6_9VIRU</name>
<sequence length="179" mass="21508">MDNNITSDEKIRQLKIYLDNLKDLEKINEIFDICKDNGMKPEKENNNNNNINKEVIIKKELDKNSYKYTVFLKLLNKILEEAGKPNIDDIYEFKDISRNDILKNDKVNELFGLEKELFGPKSFKKQGFYWYERKKKENYIFTFLRKACEDLGVELKFLNRKKISKKSNKVVYTNYYFIV</sequence>
<gene>
    <name evidence="1" type="ORF">Catovirus_1_13</name>
</gene>
<organism evidence="1">
    <name type="scientific">Catovirus CTV1</name>
    <dbReference type="NCBI Taxonomy" id="1977631"/>
    <lineage>
        <taxon>Viruses</taxon>
        <taxon>Varidnaviria</taxon>
        <taxon>Bamfordvirae</taxon>
        <taxon>Nucleocytoviricota</taxon>
        <taxon>Megaviricetes</taxon>
        <taxon>Imitervirales</taxon>
        <taxon>Mimiviridae</taxon>
        <taxon>Klosneuvirinae</taxon>
        <taxon>Catovirus</taxon>
    </lineage>
</organism>
<accession>A0A1V0S8D6</accession>
<reference evidence="1" key="1">
    <citation type="journal article" date="2017" name="Science">
        <title>Giant viruses with an expanded complement of translation system components.</title>
        <authorList>
            <person name="Schulz F."/>
            <person name="Yutin N."/>
            <person name="Ivanova N.N."/>
            <person name="Ortega D.R."/>
            <person name="Lee T.K."/>
            <person name="Vierheilig J."/>
            <person name="Daims H."/>
            <person name="Horn M."/>
            <person name="Wagner M."/>
            <person name="Jensen G.J."/>
            <person name="Kyrpides N.C."/>
            <person name="Koonin E.V."/>
            <person name="Woyke T."/>
        </authorList>
    </citation>
    <scope>NUCLEOTIDE SEQUENCE</scope>
    <source>
        <strain evidence="1">CTV1</strain>
    </source>
</reference>